<keyword evidence="4 7" id="KW-0812">Transmembrane</keyword>
<comment type="caution">
    <text evidence="9">The sequence shown here is derived from an EMBL/GenBank/DDBJ whole genome shotgun (WGS) entry which is preliminary data.</text>
</comment>
<keyword evidence="10" id="KW-1185">Reference proteome</keyword>
<evidence type="ECO:0000256" key="1">
    <source>
        <dbReference type="ARBA" id="ARBA00004651"/>
    </source>
</evidence>
<organism evidence="9 10">
    <name type="scientific">Salinibacillus aidingensis</name>
    <dbReference type="NCBI Taxonomy" id="237684"/>
    <lineage>
        <taxon>Bacteria</taxon>
        <taxon>Bacillati</taxon>
        <taxon>Bacillota</taxon>
        <taxon>Bacilli</taxon>
        <taxon>Bacillales</taxon>
        <taxon>Bacillaceae</taxon>
        <taxon>Salinibacillus</taxon>
    </lineage>
</organism>
<reference evidence="10" key="1">
    <citation type="journal article" date="2019" name="Int. J. Syst. Evol. Microbiol.">
        <title>The Global Catalogue of Microorganisms (GCM) 10K type strain sequencing project: providing services to taxonomists for standard genome sequencing and annotation.</title>
        <authorList>
            <consortium name="The Broad Institute Genomics Platform"/>
            <consortium name="The Broad Institute Genome Sequencing Center for Infectious Disease"/>
            <person name="Wu L."/>
            <person name="Ma J."/>
        </authorList>
    </citation>
    <scope>NUCLEOTIDE SEQUENCE [LARGE SCALE GENOMIC DNA]</scope>
    <source>
        <strain evidence="10">JCM 12389</strain>
    </source>
</reference>
<dbReference type="PANTHER" id="PTHR34582:SF5">
    <property type="entry name" value="UPF0702 TRANSMEMBRANE PROTEIN YETF"/>
    <property type="match status" value="1"/>
</dbReference>
<dbReference type="Pfam" id="PF04239">
    <property type="entry name" value="DUF421"/>
    <property type="match status" value="1"/>
</dbReference>
<dbReference type="InterPro" id="IPR023090">
    <property type="entry name" value="UPF0702_alpha/beta_dom_sf"/>
</dbReference>
<evidence type="ECO:0000256" key="6">
    <source>
        <dbReference type="ARBA" id="ARBA00023136"/>
    </source>
</evidence>
<dbReference type="PANTHER" id="PTHR34582">
    <property type="entry name" value="UPF0702 TRANSMEMBRANE PROTEIN YCAP"/>
    <property type="match status" value="1"/>
</dbReference>
<keyword evidence="5 7" id="KW-1133">Transmembrane helix</keyword>
<comment type="subcellular location">
    <subcellularLocation>
        <location evidence="1">Cell membrane</location>
        <topology evidence="1">Multi-pass membrane protein</topology>
    </subcellularLocation>
</comment>
<keyword evidence="3" id="KW-1003">Cell membrane</keyword>
<dbReference type="InterPro" id="IPR007353">
    <property type="entry name" value="DUF421"/>
</dbReference>
<dbReference type="EMBL" id="BAAADO010000001">
    <property type="protein sequence ID" value="GAA0484456.1"/>
    <property type="molecule type" value="Genomic_DNA"/>
</dbReference>
<keyword evidence="6 7" id="KW-0472">Membrane</keyword>
<name>A0ABP3KPU5_9BACI</name>
<accession>A0ABP3KPU5</accession>
<evidence type="ECO:0000256" key="7">
    <source>
        <dbReference type="SAM" id="Phobius"/>
    </source>
</evidence>
<protein>
    <submittedName>
        <fullName evidence="9">DUF421 domain-containing protein</fullName>
    </submittedName>
</protein>
<evidence type="ECO:0000259" key="8">
    <source>
        <dbReference type="Pfam" id="PF04239"/>
    </source>
</evidence>
<evidence type="ECO:0000256" key="5">
    <source>
        <dbReference type="ARBA" id="ARBA00022989"/>
    </source>
</evidence>
<dbReference type="Gene3D" id="3.30.240.20">
    <property type="entry name" value="bsu07140 like domains"/>
    <property type="match status" value="2"/>
</dbReference>
<dbReference type="RefSeq" id="WP_343837613.1">
    <property type="nucleotide sequence ID" value="NZ_BAAADO010000001.1"/>
</dbReference>
<feature type="domain" description="YetF C-terminal" evidence="8">
    <location>
        <begin position="77"/>
        <end position="195"/>
    </location>
</feature>
<evidence type="ECO:0000256" key="3">
    <source>
        <dbReference type="ARBA" id="ARBA00022475"/>
    </source>
</evidence>
<comment type="similarity">
    <text evidence="2">Belongs to the UPF0702 family.</text>
</comment>
<evidence type="ECO:0000256" key="2">
    <source>
        <dbReference type="ARBA" id="ARBA00006448"/>
    </source>
</evidence>
<sequence length="206" mass="23378">MLIFIGKVVFLFLLYIGAIRFLGKTALAQLTPHDFGAIFFLAYILFGAIKIDGIFEGLIAGIMIVAVYLLIAKLTLWNKLNKLLVGQPTFIIQKGDILVENLKRSRYSLTELLSAIRTAGYFDISEIDYAILEPNGEISILSKQNNHKGLAVPVIIEGEIQHQHLHLANIDEQWLKRELNHKGYRRLNDIFLATIRDKDLILNVYT</sequence>
<dbReference type="Proteomes" id="UP001500880">
    <property type="component" value="Unassembled WGS sequence"/>
</dbReference>
<evidence type="ECO:0000256" key="4">
    <source>
        <dbReference type="ARBA" id="ARBA00022692"/>
    </source>
</evidence>
<gene>
    <name evidence="9" type="ORF">GCM10008986_07170</name>
</gene>
<proteinExistence type="inferred from homology"/>
<evidence type="ECO:0000313" key="10">
    <source>
        <dbReference type="Proteomes" id="UP001500880"/>
    </source>
</evidence>
<feature type="transmembrane region" description="Helical" evidence="7">
    <location>
        <begin position="38"/>
        <end position="71"/>
    </location>
</feature>
<evidence type="ECO:0000313" key="9">
    <source>
        <dbReference type="EMBL" id="GAA0484456.1"/>
    </source>
</evidence>